<dbReference type="InterPro" id="IPR050695">
    <property type="entry name" value="N-acetylmuramoyl_amidase_3"/>
</dbReference>
<dbReference type="GO" id="GO:0030288">
    <property type="term" value="C:outer membrane-bounded periplasmic space"/>
    <property type="evidence" value="ECO:0007669"/>
    <property type="project" value="TreeGrafter"/>
</dbReference>
<dbReference type="OrthoDB" id="9772024at2"/>
<dbReference type="Proteomes" id="UP000001662">
    <property type="component" value="Chromosome"/>
</dbReference>
<dbReference type="AlphaFoldDB" id="D9R953"/>
<dbReference type="STRING" id="610130.Closa_1427"/>
<dbReference type="RefSeq" id="WP_013272119.1">
    <property type="nucleotide sequence ID" value="NC_014376.1"/>
</dbReference>
<dbReference type="SUPFAM" id="SSF53187">
    <property type="entry name" value="Zn-dependent exopeptidases"/>
    <property type="match status" value="1"/>
</dbReference>
<dbReference type="EMBL" id="CP002109">
    <property type="protein sequence ID" value="ADL04028.1"/>
    <property type="molecule type" value="Genomic_DNA"/>
</dbReference>
<dbReference type="GO" id="GO:0009253">
    <property type="term" value="P:peptidoglycan catabolic process"/>
    <property type="evidence" value="ECO:0007669"/>
    <property type="project" value="InterPro"/>
</dbReference>
<dbReference type="PANTHER" id="PTHR30404:SF0">
    <property type="entry name" value="N-ACETYLMURAMOYL-L-ALANINE AMIDASE AMIC"/>
    <property type="match status" value="1"/>
</dbReference>
<organism evidence="3 4">
    <name type="scientific">Lacrimispora saccharolytica (strain ATCC 35040 / DSM 2544 / NRCC 2533 / WM1)</name>
    <name type="common">Clostridium saccharolyticum</name>
    <dbReference type="NCBI Taxonomy" id="610130"/>
    <lineage>
        <taxon>Bacteria</taxon>
        <taxon>Bacillati</taxon>
        <taxon>Bacillota</taxon>
        <taxon>Clostridia</taxon>
        <taxon>Lachnospirales</taxon>
        <taxon>Lachnospiraceae</taxon>
        <taxon>Lacrimispora</taxon>
    </lineage>
</organism>
<dbReference type="InterPro" id="IPR002508">
    <property type="entry name" value="MurNAc-LAA_cat"/>
</dbReference>
<dbReference type="SMART" id="SM00646">
    <property type="entry name" value="Ami_3"/>
    <property type="match status" value="1"/>
</dbReference>
<evidence type="ECO:0000313" key="3">
    <source>
        <dbReference type="EMBL" id="ADL04028.1"/>
    </source>
</evidence>
<keyword evidence="1 3" id="KW-0378">Hydrolase</keyword>
<dbReference type="Gene3D" id="3.40.630.40">
    <property type="entry name" value="Zn-dependent exopeptidases"/>
    <property type="match status" value="1"/>
</dbReference>
<gene>
    <name evidence="3" type="ordered locus">Closa_1427</name>
</gene>
<evidence type="ECO:0000256" key="1">
    <source>
        <dbReference type="ARBA" id="ARBA00022801"/>
    </source>
</evidence>
<dbReference type="PaxDb" id="610130-Closa_1427"/>
<dbReference type="eggNOG" id="COG0860">
    <property type="taxonomic scope" value="Bacteria"/>
</dbReference>
<proteinExistence type="predicted"/>
<name>D9R953_LACSW</name>
<sequence>MAIKIFIDQGHNPTGYHNTGARGMGLIEENITYQVGVYLANLLENDPRFDVRLSRPLPTTVLGTTNTTSLAERVRLANEWPADYFISIHANANVNPAINGAEIYVQEYYTQAYWLAEQIMESITNITPLTNNGIFINPSLYVLRRTNMPAVLVEMGYVTNTYDAMILRDNQWQIAYSIYLGILAYFGLQPLS</sequence>
<accession>D9R953</accession>
<dbReference type="KEGG" id="csh:Closa_1427"/>
<dbReference type="GO" id="GO:0008745">
    <property type="term" value="F:N-acetylmuramoyl-L-alanine amidase activity"/>
    <property type="evidence" value="ECO:0007669"/>
    <property type="project" value="InterPro"/>
</dbReference>
<protein>
    <submittedName>
        <fullName evidence="3">Cell wall hydrolase/autolysin</fullName>
    </submittedName>
</protein>
<keyword evidence="4" id="KW-1185">Reference proteome</keyword>
<reference evidence="3" key="1">
    <citation type="submission" date="2010-07" db="EMBL/GenBank/DDBJ databases">
        <title>Complete sequence of Clostridium saccharolyticum WM1.</title>
        <authorList>
            <consortium name="US DOE Joint Genome Institute"/>
            <person name="Lucas S."/>
            <person name="Copeland A."/>
            <person name="Lapidus A."/>
            <person name="Cheng J.-F."/>
            <person name="Bruce D."/>
            <person name="Goodwin L."/>
            <person name="Pitluck S."/>
            <person name="Chertkov O."/>
            <person name="Detter J.C."/>
            <person name="Han C."/>
            <person name="Tapia R."/>
            <person name="Land M."/>
            <person name="Hauser L."/>
            <person name="Chang Y.-J."/>
            <person name="Jeffries C."/>
            <person name="Kyrpides N."/>
            <person name="Ivanova N."/>
            <person name="Mikhailova N."/>
            <person name="Mouttaki H."/>
            <person name="Lin L."/>
            <person name="Zhou J."/>
            <person name="Hemme C.L."/>
            <person name="Woyke T."/>
        </authorList>
    </citation>
    <scope>NUCLEOTIDE SEQUENCE [LARGE SCALE GENOMIC DNA]</scope>
    <source>
        <strain evidence="3">WM1</strain>
    </source>
</reference>
<feature type="domain" description="MurNAc-LAA" evidence="2">
    <location>
        <begin position="74"/>
        <end position="183"/>
    </location>
</feature>
<evidence type="ECO:0000313" key="4">
    <source>
        <dbReference type="Proteomes" id="UP000001662"/>
    </source>
</evidence>
<evidence type="ECO:0000259" key="2">
    <source>
        <dbReference type="SMART" id="SM00646"/>
    </source>
</evidence>
<dbReference type="HOGENOM" id="CLU_014322_9_5_9"/>
<dbReference type="PANTHER" id="PTHR30404">
    <property type="entry name" value="N-ACETYLMURAMOYL-L-ALANINE AMIDASE"/>
    <property type="match status" value="1"/>
</dbReference>
<dbReference type="Pfam" id="PF01520">
    <property type="entry name" value="Amidase_3"/>
    <property type="match status" value="1"/>
</dbReference>
<dbReference type="CDD" id="cd02696">
    <property type="entry name" value="MurNAc-LAA"/>
    <property type="match status" value="1"/>
</dbReference>